<dbReference type="AlphaFoldDB" id="A0A0F7JWM9"/>
<dbReference type="SUPFAM" id="SSF51713">
    <property type="entry name" value="tRNA-guanine transglycosylase"/>
    <property type="match status" value="1"/>
</dbReference>
<evidence type="ECO:0000259" key="1">
    <source>
        <dbReference type="Pfam" id="PF23859"/>
    </source>
</evidence>
<dbReference type="InterPro" id="IPR055645">
    <property type="entry name" value="DpdA"/>
</dbReference>
<dbReference type="KEGG" id="ssan:NX02_p1685"/>
<dbReference type="Pfam" id="PF23859">
    <property type="entry name" value="DpdA"/>
    <property type="match status" value="1"/>
</dbReference>
<protein>
    <recommendedName>
        <fullName evidence="1">DeoxyPurine in DNA protein A domain-containing protein</fullName>
    </recommendedName>
</protein>
<proteinExistence type="predicted"/>
<dbReference type="Gene3D" id="3.20.20.105">
    <property type="entry name" value="Queuine tRNA-ribosyltransferase-like"/>
    <property type="match status" value="1"/>
</dbReference>
<keyword evidence="3" id="KW-1185">Reference proteome</keyword>
<gene>
    <name evidence="2" type="ORF">NX02_p1685</name>
</gene>
<dbReference type="InterPro" id="IPR036511">
    <property type="entry name" value="TGT-like_sf"/>
</dbReference>
<dbReference type="Proteomes" id="UP000018851">
    <property type="component" value="Plasmid pNXO2"/>
</dbReference>
<organism evidence="2 3">
    <name type="scientific">Sphingomonas sanxanigenens DSM 19645 = NX02</name>
    <dbReference type="NCBI Taxonomy" id="1123269"/>
    <lineage>
        <taxon>Bacteria</taxon>
        <taxon>Pseudomonadati</taxon>
        <taxon>Pseudomonadota</taxon>
        <taxon>Alphaproteobacteria</taxon>
        <taxon>Sphingomonadales</taxon>
        <taxon>Sphingomonadaceae</taxon>
        <taxon>Sphingomonas</taxon>
    </lineage>
</organism>
<dbReference type="RefSeq" id="WP_047100422.1">
    <property type="nucleotide sequence ID" value="NZ_CP011450.1"/>
</dbReference>
<dbReference type="GO" id="GO:0006400">
    <property type="term" value="P:tRNA modification"/>
    <property type="evidence" value="ECO:0007669"/>
    <property type="project" value="InterPro"/>
</dbReference>
<keyword evidence="2" id="KW-0614">Plasmid</keyword>
<dbReference type="OrthoDB" id="8116828at2"/>
<feature type="domain" description="DeoxyPurine in DNA protein A" evidence="1">
    <location>
        <begin position="62"/>
        <end position="243"/>
    </location>
</feature>
<sequence length="317" mass="35071">MSIEILVGLPHLNNGPILDRVRRLGQPALVSANALSRWGMRDGVREWQGWRTTQLANAYGLSSLALDSAGFVATAAYGGFPWGLGDYVALAASYPFRWWASADYCVEPEIARDRAEVLDRISRTIRANRDCLMLGRDAGIERTFLPVIQGRRPQDYERCAEALWGPISRQRRVGVGSMCRRDVRGDEGVIAVVEHLDAILPASTRLHLFGVKGDAIPYLLPYAHRIETLDSQAYGISARREAHRRRTRKSDRFVADHLEAWLRAQNAKLRAAPARLPIAAAPAPDPAPTDPWEAAIAQAQAEIRDLIESGDLLGPVL</sequence>
<name>A0A0F7JWM9_9SPHN</name>
<accession>A0A0F7JWM9</accession>
<dbReference type="EMBL" id="CP011450">
    <property type="protein sequence ID" value="AKH18978.1"/>
    <property type="molecule type" value="Genomic_DNA"/>
</dbReference>
<evidence type="ECO:0000313" key="2">
    <source>
        <dbReference type="EMBL" id="AKH18978.1"/>
    </source>
</evidence>
<reference evidence="2 3" key="1">
    <citation type="submission" date="2015-05" db="EMBL/GenBank/DDBJ databases">
        <title>Plasmid of Sphingomonas sanxanigenens NX02.</title>
        <authorList>
            <person name="Huang H."/>
            <person name="Ma T."/>
        </authorList>
    </citation>
    <scope>NUCLEOTIDE SEQUENCE [LARGE SCALE GENOMIC DNA]</scope>
    <source>
        <strain evidence="2 3">NX02</strain>
        <plasmid evidence="3">Plasmid pNXO2</plasmid>
    </source>
</reference>
<geneLocation type="plasmid" evidence="2 3">
    <name>pNXO2</name>
</geneLocation>
<evidence type="ECO:0000313" key="3">
    <source>
        <dbReference type="Proteomes" id="UP000018851"/>
    </source>
</evidence>